<dbReference type="OrthoDB" id="8646292at2759"/>
<comment type="similarity">
    <text evidence="1">Belongs to the CATSPERD family.</text>
</comment>
<dbReference type="PANTHER" id="PTHR33722:SF1">
    <property type="entry name" value="CATION CHANNEL SPERM-ASSOCIATED AUXILIARY SUBUNIT DELTA"/>
    <property type="match status" value="1"/>
</dbReference>
<sequence>MCEYAYLSQNGFVTPMAPMRIPSNLLHVDDPVVEAAVVRSESIALLVNGSVFIYTLQTGEYQEVIASDGYRVTALEFSQYCCKHSWCEAWSDAVVAVGKLDVSGGGIINKIFVLEKGEIEFRGTPLPDDVTDLELLAAVPLLAWHSVGLLLLKDHQDGHTQEAVFRYLHIPFKGRHPEQTDSHTVSTMRANVYSHHGNDLNVIHLTNKFGEFLMWGPLELFISKNAGQSVFRASEEITEHLDHDEYIKELIPGANGEFAFLTSEGRLFYGRSNLETHIAELHVDDLIDSNSAIIFDKQSNIFIMNARHYDLDSRNASTSSLVYLASELIYPSEVLEEQGHDLPTCPFLLFTADFGSKLFYIDIGHSLILRASFIPSLWQNSNIMIYPSNPSIITVSTSLTTGDPIGHGLQKIELGPLCKPALLY</sequence>
<dbReference type="Pfam" id="PF15020">
    <property type="entry name" value="Beta-prop_CATSPERD"/>
    <property type="match status" value="1"/>
</dbReference>
<dbReference type="OMA" id="QSNIFIM"/>
<dbReference type="RefSeq" id="XP_030837326.1">
    <property type="nucleotide sequence ID" value="XM_030981466.1"/>
</dbReference>
<evidence type="ECO:0000259" key="4">
    <source>
        <dbReference type="Pfam" id="PF15020"/>
    </source>
</evidence>
<dbReference type="PANTHER" id="PTHR33722">
    <property type="entry name" value="CATION CHANNEL SPERM-ASSOCIATED PROTEIN SUBUNIT DELTA-RELATED"/>
    <property type="match status" value="1"/>
</dbReference>
<evidence type="ECO:0000256" key="2">
    <source>
        <dbReference type="ARBA" id="ARBA00022729"/>
    </source>
</evidence>
<keyword evidence="3" id="KW-0325">Glycoprotein</keyword>
<name>A0A7M7NL40_STRPU</name>
<protein>
    <recommendedName>
        <fullName evidence="4">CATSPERD beta-propeller domain-containing protein</fullName>
    </recommendedName>
</protein>
<dbReference type="GO" id="GO:0036128">
    <property type="term" value="C:CatSper complex"/>
    <property type="evidence" value="ECO:0007669"/>
    <property type="project" value="InterPro"/>
</dbReference>
<keyword evidence="2" id="KW-0732">Signal</keyword>
<dbReference type="InterPro" id="IPR028751">
    <property type="entry name" value="CATSPERD/E"/>
</dbReference>
<evidence type="ECO:0000313" key="5">
    <source>
        <dbReference type="EnsemblMetazoa" id="XP_030837326"/>
    </source>
</evidence>
<reference evidence="6" key="1">
    <citation type="submission" date="2015-02" db="EMBL/GenBank/DDBJ databases">
        <title>Genome sequencing for Strongylocentrotus purpuratus.</title>
        <authorList>
            <person name="Murali S."/>
            <person name="Liu Y."/>
            <person name="Vee V."/>
            <person name="English A."/>
            <person name="Wang M."/>
            <person name="Skinner E."/>
            <person name="Han Y."/>
            <person name="Muzny D.M."/>
            <person name="Worley K.C."/>
            <person name="Gibbs R.A."/>
        </authorList>
    </citation>
    <scope>NUCLEOTIDE SEQUENCE</scope>
</reference>
<dbReference type="GeneID" id="105446107"/>
<reference evidence="5" key="2">
    <citation type="submission" date="2021-01" db="UniProtKB">
        <authorList>
            <consortium name="EnsemblMetazoa"/>
        </authorList>
    </citation>
    <scope>IDENTIFICATION</scope>
</reference>
<dbReference type="KEGG" id="spu:105446107"/>
<evidence type="ECO:0000313" key="6">
    <source>
        <dbReference type="Proteomes" id="UP000007110"/>
    </source>
</evidence>
<feature type="domain" description="CATSPERD beta-propeller" evidence="4">
    <location>
        <begin position="5"/>
        <end position="305"/>
    </location>
</feature>
<accession>A0A7M7NL40</accession>
<dbReference type="EnsemblMetazoa" id="XM_030981466">
    <property type="protein sequence ID" value="XP_030837326"/>
    <property type="gene ID" value="LOC105446107"/>
</dbReference>
<evidence type="ECO:0000256" key="3">
    <source>
        <dbReference type="ARBA" id="ARBA00023180"/>
    </source>
</evidence>
<dbReference type="Proteomes" id="UP000007110">
    <property type="component" value="Unassembled WGS sequence"/>
</dbReference>
<dbReference type="InParanoid" id="A0A7M7NL40"/>
<dbReference type="AlphaFoldDB" id="A0A7M7NL40"/>
<dbReference type="InterPro" id="IPR053813">
    <property type="entry name" value="CATSPERD_beta-prop"/>
</dbReference>
<evidence type="ECO:0000256" key="1">
    <source>
        <dbReference type="ARBA" id="ARBA00010246"/>
    </source>
</evidence>
<organism evidence="5 6">
    <name type="scientific">Strongylocentrotus purpuratus</name>
    <name type="common">Purple sea urchin</name>
    <dbReference type="NCBI Taxonomy" id="7668"/>
    <lineage>
        <taxon>Eukaryota</taxon>
        <taxon>Metazoa</taxon>
        <taxon>Echinodermata</taxon>
        <taxon>Eleutherozoa</taxon>
        <taxon>Echinozoa</taxon>
        <taxon>Echinoidea</taxon>
        <taxon>Euechinoidea</taxon>
        <taxon>Echinacea</taxon>
        <taxon>Camarodonta</taxon>
        <taxon>Echinidea</taxon>
        <taxon>Strongylocentrotidae</taxon>
        <taxon>Strongylocentrotus</taxon>
    </lineage>
</organism>
<proteinExistence type="inferred from homology"/>
<keyword evidence="6" id="KW-1185">Reference proteome</keyword>